<dbReference type="Proteomes" id="UP001210231">
    <property type="component" value="Unassembled WGS sequence"/>
</dbReference>
<feature type="transmembrane region" description="Helical" evidence="6">
    <location>
        <begin position="58"/>
        <end position="77"/>
    </location>
</feature>
<evidence type="ECO:0000256" key="3">
    <source>
        <dbReference type="ARBA" id="ARBA00022692"/>
    </source>
</evidence>
<comment type="caution">
    <text evidence="7">The sequence shown here is derived from an EMBL/GenBank/DDBJ whole genome shotgun (WGS) entry which is preliminary data.</text>
</comment>
<feature type="transmembrane region" description="Helical" evidence="6">
    <location>
        <begin position="28"/>
        <end position="46"/>
    </location>
</feature>
<evidence type="ECO:0000256" key="5">
    <source>
        <dbReference type="ARBA" id="ARBA00023136"/>
    </source>
</evidence>
<evidence type="ECO:0000313" key="8">
    <source>
        <dbReference type="Proteomes" id="UP001210231"/>
    </source>
</evidence>
<evidence type="ECO:0000256" key="6">
    <source>
        <dbReference type="SAM" id="Phobius"/>
    </source>
</evidence>
<keyword evidence="5 6" id="KW-0472">Membrane</keyword>
<keyword evidence="3 6" id="KW-0812">Transmembrane</keyword>
<keyword evidence="8" id="KW-1185">Reference proteome</keyword>
<dbReference type="EMBL" id="JAQGEF010000002">
    <property type="protein sequence ID" value="MDA3613731.1"/>
    <property type="molecule type" value="Genomic_DNA"/>
</dbReference>
<organism evidence="7 8">
    <name type="scientific">Polluticaenibacter yanchengensis</name>
    <dbReference type="NCBI Taxonomy" id="3014562"/>
    <lineage>
        <taxon>Bacteria</taxon>
        <taxon>Pseudomonadati</taxon>
        <taxon>Bacteroidota</taxon>
        <taxon>Chitinophagia</taxon>
        <taxon>Chitinophagales</taxon>
        <taxon>Chitinophagaceae</taxon>
        <taxon>Polluticaenibacter</taxon>
    </lineage>
</organism>
<keyword evidence="4 6" id="KW-1133">Transmembrane helix</keyword>
<proteinExistence type="predicted"/>
<feature type="transmembrane region" description="Helical" evidence="6">
    <location>
        <begin position="89"/>
        <end position="109"/>
    </location>
</feature>
<gene>
    <name evidence="7" type="ORF">O3P16_02840</name>
</gene>
<evidence type="ECO:0000256" key="1">
    <source>
        <dbReference type="ARBA" id="ARBA00004651"/>
    </source>
</evidence>
<evidence type="ECO:0000256" key="4">
    <source>
        <dbReference type="ARBA" id="ARBA00022989"/>
    </source>
</evidence>
<protein>
    <submittedName>
        <fullName evidence="7">Cytochrome C oxidase subunit IV family protein</fullName>
    </submittedName>
</protein>
<keyword evidence="2" id="KW-1003">Cell membrane</keyword>
<dbReference type="InterPro" id="IPR005171">
    <property type="entry name" value="Cyt_c_oxidase_su4_prok"/>
</dbReference>
<reference evidence="7 8" key="1">
    <citation type="submission" date="2022-12" db="EMBL/GenBank/DDBJ databases">
        <title>Chitinophagaceae gen. sp. nov., a new member of the family Chitinophagaceae, isolated from soil in a chemical factory.</title>
        <authorList>
            <person name="Ke Z."/>
        </authorList>
    </citation>
    <scope>NUCLEOTIDE SEQUENCE [LARGE SCALE GENOMIC DNA]</scope>
    <source>
        <strain evidence="7 8">LY-5</strain>
    </source>
</reference>
<name>A0ABT4UFX9_9BACT</name>
<sequence>MGHQLPSPEVTYVEHKSDKDFYAIVKKVTIYLTILTLIELACGLIIYKIHHGSPGAVFMIKILVGGLTLLKAFYITSSFMHLGDENKNFRLTILIPLLLFTWFIIAFLYEGNAWKRNKNTNVGTVEHVEAVHPAFGRPGIHAEH</sequence>
<accession>A0ABT4UFX9</accession>
<evidence type="ECO:0000256" key="2">
    <source>
        <dbReference type="ARBA" id="ARBA00022475"/>
    </source>
</evidence>
<evidence type="ECO:0000313" key="7">
    <source>
        <dbReference type="EMBL" id="MDA3613731.1"/>
    </source>
</evidence>
<dbReference type="RefSeq" id="WP_407030059.1">
    <property type="nucleotide sequence ID" value="NZ_JAQGEF010000002.1"/>
</dbReference>
<dbReference type="Pfam" id="PF03626">
    <property type="entry name" value="COX4_pro"/>
    <property type="match status" value="1"/>
</dbReference>
<comment type="subcellular location">
    <subcellularLocation>
        <location evidence="1">Cell membrane</location>
        <topology evidence="1">Multi-pass membrane protein</topology>
    </subcellularLocation>
</comment>